<dbReference type="AlphaFoldDB" id="A0A1I4W1B5"/>
<proteinExistence type="predicted"/>
<gene>
    <name evidence="1" type="ORF">SAMN05216516_102205</name>
</gene>
<evidence type="ECO:0000313" key="2">
    <source>
        <dbReference type="Proteomes" id="UP000242222"/>
    </source>
</evidence>
<sequence>MMEPEFIEPDICGVPVAQRRAQARHELQVTSGDAMPAALLSRGG</sequence>
<dbReference type="Proteomes" id="UP000242222">
    <property type="component" value="Unassembled WGS sequence"/>
</dbReference>
<keyword evidence="2" id="KW-1185">Reference proteome</keyword>
<dbReference type="RefSeq" id="WP_269017618.1">
    <property type="nucleotide sequence ID" value="NZ_FOVC01000002.1"/>
</dbReference>
<reference evidence="2" key="1">
    <citation type="submission" date="2016-10" db="EMBL/GenBank/DDBJ databases">
        <authorList>
            <person name="Varghese N."/>
            <person name="Submissions S."/>
        </authorList>
    </citation>
    <scope>NUCLEOTIDE SEQUENCE [LARGE SCALE GENOMIC DNA]</scope>
    <source>
        <strain evidence="2">N6PO6</strain>
    </source>
</reference>
<evidence type="ECO:0000313" key="1">
    <source>
        <dbReference type="EMBL" id="SFN07117.1"/>
    </source>
</evidence>
<protein>
    <submittedName>
        <fullName evidence="1">Uncharacterized protein</fullName>
    </submittedName>
</protein>
<name>A0A1I4W1B5_9GAMM</name>
<dbReference type="EMBL" id="FOVC01000002">
    <property type="protein sequence ID" value="SFN07117.1"/>
    <property type="molecule type" value="Genomic_DNA"/>
</dbReference>
<accession>A0A1I4W1B5</accession>
<organism evidence="1 2">
    <name type="scientific">Izhakiella capsodis</name>
    <dbReference type="NCBI Taxonomy" id="1367852"/>
    <lineage>
        <taxon>Bacteria</taxon>
        <taxon>Pseudomonadati</taxon>
        <taxon>Pseudomonadota</taxon>
        <taxon>Gammaproteobacteria</taxon>
        <taxon>Enterobacterales</taxon>
        <taxon>Erwiniaceae</taxon>
        <taxon>Izhakiella</taxon>
    </lineage>
</organism>
<dbReference type="STRING" id="1367852.SAMN05216516_102205"/>